<keyword evidence="5 7" id="KW-0808">Transferase</keyword>
<keyword evidence="5" id="KW-0963">Cytoplasm</keyword>
<evidence type="ECO:0000256" key="2">
    <source>
        <dbReference type="ARBA" id="ARBA00022741"/>
    </source>
</evidence>
<dbReference type="Pfam" id="PF01121">
    <property type="entry name" value="CoaE"/>
    <property type="match status" value="1"/>
</dbReference>
<dbReference type="PANTHER" id="PTHR10695:SF46">
    <property type="entry name" value="BIFUNCTIONAL COENZYME A SYNTHASE-RELATED"/>
    <property type="match status" value="1"/>
</dbReference>
<dbReference type="Gene3D" id="3.40.50.300">
    <property type="entry name" value="P-loop containing nucleotide triphosphate hydrolases"/>
    <property type="match status" value="1"/>
</dbReference>
<comment type="pathway">
    <text evidence="5">Cofactor biosynthesis; coenzyme A biosynthesis; CoA from (R)-pantothenate: step 5/5.</text>
</comment>
<dbReference type="UniPathway" id="UPA00241">
    <property type="reaction ID" value="UER00356"/>
</dbReference>
<dbReference type="EC" id="2.7.1.24" evidence="5 6"/>
<keyword evidence="8" id="KW-1185">Reference proteome</keyword>
<feature type="binding site" evidence="5">
    <location>
        <begin position="11"/>
        <end position="16"/>
    </location>
    <ligand>
        <name>ATP</name>
        <dbReference type="ChEBI" id="CHEBI:30616"/>
    </ligand>
</feature>
<evidence type="ECO:0000256" key="6">
    <source>
        <dbReference type="NCBIfam" id="TIGR00152"/>
    </source>
</evidence>
<dbReference type="InterPro" id="IPR001977">
    <property type="entry name" value="Depp_CoAkinase"/>
</dbReference>
<dbReference type="KEGG" id="bmei:Spa11_18010"/>
<comment type="function">
    <text evidence="5">Catalyzes the phosphorylation of the 3'-hydroxyl group of dephosphocoenzyme A to form coenzyme A.</text>
</comment>
<protein>
    <recommendedName>
        <fullName evidence="5 6">Dephospho-CoA kinase</fullName>
        <ecNumber evidence="5 6">2.7.1.24</ecNumber>
    </recommendedName>
    <alternativeName>
        <fullName evidence="5">Dephosphocoenzyme A kinase</fullName>
    </alternativeName>
</protein>
<proteinExistence type="inferred from homology"/>
<evidence type="ECO:0000313" key="7">
    <source>
        <dbReference type="EMBL" id="QDV73603.1"/>
    </source>
</evidence>
<dbReference type="GO" id="GO:0004140">
    <property type="term" value="F:dephospho-CoA kinase activity"/>
    <property type="evidence" value="ECO:0007669"/>
    <property type="project" value="UniProtKB-UniRule"/>
</dbReference>
<name>A0A518K729_9BACT</name>
<dbReference type="AlphaFoldDB" id="A0A518K729"/>
<keyword evidence="5 7" id="KW-0418">Kinase</keyword>
<keyword evidence="2 5" id="KW-0547">Nucleotide-binding</keyword>
<dbReference type="RefSeq" id="WP_145110883.1">
    <property type="nucleotide sequence ID" value="NZ_CP036349.1"/>
</dbReference>
<organism evidence="7 8">
    <name type="scientific">Botrimarina mediterranea</name>
    <dbReference type="NCBI Taxonomy" id="2528022"/>
    <lineage>
        <taxon>Bacteria</taxon>
        <taxon>Pseudomonadati</taxon>
        <taxon>Planctomycetota</taxon>
        <taxon>Planctomycetia</taxon>
        <taxon>Pirellulales</taxon>
        <taxon>Lacipirellulaceae</taxon>
        <taxon>Botrimarina</taxon>
    </lineage>
</organism>
<comment type="catalytic activity">
    <reaction evidence="5">
        <text>3'-dephospho-CoA + ATP = ADP + CoA + H(+)</text>
        <dbReference type="Rhea" id="RHEA:18245"/>
        <dbReference type="ChEBI" id="CHEBI:15378"/>
        <dbReference type="ChEBI" id="CHEBI:30616"/>
        <dbReference type="ChEBI" id="CHEBI:57287"/>
        <dbReference type="ChEBI" id="CHEBI:57328"/>
        <dbReference type="ChEBI" id="CHEBI:456216"/>
        <dbReference type="EC" id="2.7.1.24"/>
    </reaction>
</comment>
<dbReference type="SUPFAM" id="SSF52540">
    <property type="entry name" value="P-loop containing nucleoside triphosphate hydrolases"/>
    <property type="match status" value="1"/>
</dbReference>
<dbReference type="HAMAP" id="MF_00376">
    <property type="entry name" value="Dephospho_CoA_kinase"/>
    <property type="match status" value="1"/>
</dbReference>
<evidence type="ECO:0000313" key="8">
    <source>
        <dbReference type="Proteomes" id="UP000316426"/>
    </source>
</evidence>
<keyword evidence="4 5" id="KW-0173">Coenzyme A biosynthesis</keyword>
<dbReference type="CDD" id="cd02022">
    <property type="entry name" value="DPCK"/>
    <property type="match status" value="1"/>
</dbReference>
<dbReference type="NCBIfam" id="TIGR00152">
    <property type="entry name" value="dephospho-CoA kinase"/>
    <property type="match status" value="1"/>
</dbReference>
<dbReference type="GO" id="GO:0005524">
    <property type="term" value="F:ATP binding"/>
    <property type="evidence" value="ECO:0007669"/>
    <property type="project" value="UniProtKB-UniRule"/>
</dbReference>
<dbReference type="Proteomes" id="UP000316426">
    <property type="component" value="Chromosome"/>
</dbReference>
<dbReference type="GO" id="GO:0015937">
    <property type="term" value="P:coenzyme A biosynthetic process"/>
    <property type="evidence" value="ECO:0007669"/>
    <property type="project" value="UniProtKB-UniRule"/>
</dbReference>
<evidence type="ECO:0000256" key="1">
    <source>
        <dbReference type="ARBA" id="ARBA00009018"/>
    </source>
</evidence>
<evidence type="ECO:0000256" key="4">
    <source>
        <dbReference type="ARBA" id="ARBA00022993"/>
    </source>
</evidence>
<accession>A0A518K729</accession>
<dbReference type="PROSITE" id="PS51219">
    <property type="entry name" value="DPCK"/>
    <property type="match status" value="1"/>
</dbReference>
<comment type="similarity">
    <text evidence="1 5">Belongs to the CoaE family.</text>
</comment>
<evidence type="ECO:0000256" key="3">
    <source>
        <dbReference type="ARBA" id="ARBA00022840"/>
    </source>
</evidence>
<evidence type="ECO:0000256" key="5">
    <source>
        <dbReference type="HAMAP-Rule" id="MF_00376"/>
    </source>
</evidence>
<dbReference type="InterPro" id="IPR027417">
    <property type="entry name" value="P-loop_NTPase"/>
</dbReference>
<gene>
    <name evidence="5 7" type="primary">coaE</name>
    <name evidence="7" type="ORF">Spa11_18010</name>
</gene>
<dbReference type="EMBL" id="CP036349">
    <property type="protein sequence ID" value="QDV73603.1"/>
    <property type="molecule type" value="Genomic_DNA"/>
</dbReference>
<dbReference type="GO" id="GO:0005737">
    <property type="term" value="C:cytoplasm"/>
    <property type="evidence" value="ECO:0007669"/>
    <property type="project" value="UniProtKB-SubCell"/>
</dbReference>
<sequence length="203" mass="22009">MIILGLTGGVASGKSFAGGLLAERGAVVLDADRHAHAVLGERAVLEALVERWGDSILAEDGALRRSEVAKQVFGDSPEAIAERRFLEGLVHPRVRERLKAELANAAQRGVAVAVLDIPLLFEAGWADECDAVLFVETPLEIRRQRAAVRGWSAEELARREASQMPIEEKRAAADEIIPGDSETAAREAVERVWRTWVTGEAQG</sequence>
<keyword evidence="3 5" id="KW-0067">ATP-binding</keyword>
<reference evidence="7 8" key="1">
    <citation type="submission" date="2019-02" db="EMBL/GenBank/DDBJ databases">
        <title>Deep-cultivation of Planctomycetes and their phenomic and genomic characterization uncovers novel biology.</title>
        <authorList>
            <person name="Wiegand S."/>
            <person name="Jogler M."/>
            <person name="Boedeker C."/>
            <person name="Pinto D."/>
            <person name="Vollmers J."/>
            <person name="Rivas-Marin E."/>
            <person name="Kohn T."/>
            <person name="Peeters S.H."/>
            <person name="Heuer A."/>
            <person name="Rast P."/>
            <person name="Oberbeckmann S."/>
            <person name="Bunk B."/>
            <person name="Jeske O."/>
            <person name="Meyerdierks A."/>
            <person name="Storesund J.E."/>
            <person name="Kallscheuer N."/>
            <person name="Luecker S."/>
            <person name="Lage O.M."/>
            <person name="Pohl T."/>
            <person name="Merkel B.J."/>
            <person name="Hornburger P."/>
            <person name="Mueller R.-W."/>
            <person name="Bruemmer F."/>
            <person name="Labrenz M."/>
            <person name="Spormann A.M."/>
            <person name="Op den Camp H."/>
            <person name="Overmann J."/>
            <person name="Amann R."/>
            <person name="Jetten M.S.M."/>
            <person name="Mascher T."/>
            <person name="Medema M.H."/>
            <person name="Devos D.P."/>
            <person name="Kaster A.-K."/>
            <person name="Ovreas L."/>
            <person name="Rohde M."/>
            <person name="Galperin M.Y."/>
            <person name="Jogler C."/>
        </authorList>
    </citation>
    <scope>NUCLEOTIDE SEQUENCE [LARGE SCALE GENOMIC DNA]</scope>
    <source>
        <strain evidence="7 8">Spa11</strain>
    </source>
</reference>
<comment type="subcellular location">
    <subcellularLocation>
        <location evidence="5">Cytoplasm</location>
    </subcellularLocation>
</comment>
<dbReference type="PANTHER" id="PTHR10695">
    <property type="entry name" value="DEPHOSPHO-COA KINASE-RELATED"/>
    <property type="match status" value="1"/>
</dbReference>